<feature type="transmembrane region" description="Helical" evidence="1">
    <location>
        <begin position="41"/>
        <end position="64"/>
    </location>
</feature>
<comment type="caution">
    <text evidence="3">The sequence shown here is derived from an EMBL/GenBank/DDBJ whole genome shotgun (WGS) entry which is preliminary data.</text>
</comment>
<protein>
    <recommendedName>
        <fullName evidence="2">DUF1468 domain-containing protein</fullName>
    </recommendedName>
</protein>
<dbReference type="Pfam" id="PF07331">
    <property type="entry name" value="TctB"/>
    <property type="match status" value="1"/>
</dbReference>
<accession>A0ABT9S8H3</accession>
<feature type="transmembrane region" description="Helical" evidence="1">
    <location>
        <begin position="100"/>
        <end position="118"/>
    </location>
</feature>
<proteinExistence type="predicted"/>
<dbReference type="InterPro" id="IPR009936">
    <property type="entry name" value="DUF1468"/>
</dbReference>
<feature type="domain" description="DUF1468" evidence="2">
    <location>
        <begin position="11"/>
        <end position="152"/>
    </location>
</feature>
<sequence>MKIKSQKDFFSGVMFAVVGLAFAWGASTYNVGNGARMGPGYFPLMLGIVMAIIGLGIMFTGLSVETDSGDKIGKWAWKQIFFIIGANLAFGILLGGLPSIGVPAMGMIIAIYALVILSSLAGNEFDLKKVLVLATVLAIGSYVAFIWALKLQIQVWPTFITG</sequence>
<feature type="transmembrane region" description="Helical" evidence="1">
    <location>
        <begin position="76"/>
        <end position="94"/>
    </location>
</feature>
<dbReference type="RefSeq" id="WP_307690311.1">
    <property type="nucleotide sequence ID" value="NZ_JAUSRO010000008.1"/>
</dbReference>
<evidence type="ECO:0000313" key="3">
    <source>
        <dbReference type="EMBL" id="MDP9900500.1"/>
    </source>
</evidence>
<organism evidence="3 4">
    <name type="scientific">Variovorax ginsengisoli</name>
    <dbReference type="NCBI Taxonomy" id="363844"/>
    <lineage>
        <taxon>Bacteria</taxon>
        <taxon>Pseudomonadati</taxon>
        <taxon>Pseudomonadota</taxon>
        <taxon>Betaproteobacteria</taxon>
        <taxon>Burkholderiales</taxon>
        <taxon>Comamonadaceae</taxon>
        <taxon>Variovorax</taxon>
    </lineage>
</organism>
<evidence type="ECO:0000313" key="4">
    <source>
        <dbReference type="Proteomes" id="UP001226867"/>
    </source>
</evidence>
<dbReference type="Proteomes" id="UP001226867">
    <property type="component" value="Unassembled WGS sequence"/>
</dbReference>
<feature type="transmembrane region" description="Helical" evidence="1">
    <location>
        <begin position="130"/>
        <end position="149"/>
    </location>
</feature>
<name>A0ABT9S8H3_9BURK</name>
<gene>
    <name evidence="3" type="ORF">J2W36_002766</name>
</gene>
<keyword evidence="1" id="KW-0812">Transmembrane</keyword>
<keyword evidence="1" id="KW-1133">Transmembrane helix</keyword>
<dbReference type="EMBL" id="JAUSRO010000008">
    <property type="protein sequence ID" value="MDP9900500.1"/>
    <property type="molecule type" value="Genomic_DNA"/>
</dbReference>
<evidence type="ECO:0000256" key="1">
    <source>
        <dbReference type="SAM" id="Phobius"/>
    </source>
</evidence>
<evidence type="ECO:0000259" key="2">
    <source>
        <dbReference type="Pfam" id="PF07331"/>
    </source>
</evidence>
<keyword evidence="4" id="KW-1185">Reference proteome</keyword>
<keyword evidence="1" id="KW-0472">Membrane</keyword>
<reference evidence="3 4" key="1">
    <citation type="submission" date="2023-07" db="EMBL/GenBank/DDBJ databases">
        <title>Sorghum-associated microbial communities from plants grown in Nebraska, USA.</title>
        <authorList>
            <person name="Schachtman D."/>
        </authorList>
    </citation>
    <scope>NUCLEOTIDE SEQUENCE [LARGE SCALE GENOMIC DNA]</scope>
    <source>
        <strain evidence="3 4">DS1607</strain>
    </source>
</reference>